<dbReference type="PROSITE" id="PS51352">
    <property type="entry name" value="THIOREDOXIN_2"/>
    <property type="match status" value="1"/>
</dbReference>
<accession>A0A0Q9ZHN6</accession>
<dbReference type="GO" id="GO:0008379">
    <property type="term" value="F:thioredoxin peroxidase activity"/>
    <property type="evidence" value="ECO:0007669"/>
    <property type="project" value="TreeGrafter"/>
</dbReference>
<dbReference type="PANTHER" id="PTHR42801">
    <property type="entry name" value="THIOREDOXIN-DEPENDENT PEROXIDE REDUCTASE"/>
    <property type="match status" value="1"/>
</dbReference>
<dbReference type="GO" id="GO:0034599">
    <property type="term" value="P:cellular response to oxidative stress"/>
    <property type="evidence" value="ECO:0007669"/>
    <property type="project" value="TreeGrafter"/>
</dbReference>
<sequence>MALKIGDKLPRLTLKDQEGENFHFSRLEDKALVIFFYPKDFTPGCTKEACSFRDHYEEFQDLGAEVIGISTDNENSHKKFASKHKLPYVLLSDKEKRARKAFGVKAGLMGLLPGRETFVFDKDKRLIHRFNSMGASQHIPEALNSLKKIQEK</sequence>
<organism evidence="18 19">
    <name type="scientific">Salegentibacter mishustinae</name>
    <dbReference type="NCBI Taxonomy" id="270918"/>
    <lineage>
        <taxon>Bacteria</taxon>
        <taxon>Pseudomonadati</taxon>
        <taxon>Bacteroidota</taxon>
        <taxon>Flavobacteriia</taxon>
        <taxon>Flavobacteriales</taxon>
        <taxon>Flavobacteriaceae</taxon>
        <taxon>Salegentibacter</taxon>
    </lineage>
</organism>
<evidence type="ECO:0000256" key="14">
    <source>
        <dbReference type="ARBA" id="ARBA00049091"/>
    </source>
</evidence>
<evidence type="ECO:0000256" key="6">
    <source>
        <dbReference type="ARBA" id="ARBA00022946"/>
    </source>
</evidence>
<evidence type="ECO:0000259" key="17">
    <source>
        <dbReference type="PROSITE" id="PS51352"/>
    </source>
</evidence>
<keyword evidence="6" id="KW-0809">Transit peptide</keyword>
<dbReference type="GO" id="GO:0009579">
    <property type="term" value="C:thylakoid"/>
    <property type="evidence" value="ECO:0007669"/>
    <property type="project" value="UniProtKB-SubCell"/>
</dbReference>
<evidence type="ECO:0000256" key="7">
    <source>
        <dbReference type="ARBA" id="ARBA00023002"/>
    </source>
</evidence>
<evidence type="ECO:0000256" key="8">
    <source>
        <dbReference type="ARBA" id="ARBA00023078"/>
    </source>
</evidence>
<keyword evidence="19" id="KW-1185">Reference proteome</keyword>
<gene>
    <name evidence="18" type="ORF">APR42_06165</name>
</gene>
<evidence type="ECO:0000256" key="10">
    <source>
        <dbReference type="ARBA" id="ARBA00023284"/>
    </source>
</evidence>
<evidence type="ECO:0000256" key="1">
    <source>
        <dbReference type="ARBA" id="ARBA00003330"/>
    </source>
</evidence>
<keyword evidence="9" id="KW-1015">Disulfide bond</keyword>
<dbReference type="CDD" id="cd03017">
    <property type="entry name" value="PRX_BCP"/>
    <property type="match status" value="1"/>
</dbReference>
<feature type="active site" description="Cysteine sulfenic acid (-SOH) intermediate; for peroxidase activity" evidence="16">
    <location>
        <position position="45"/>
    </location>
</feature>
<dbReference type="EMBL" id="LKTP01000023">
    <property type="protein sequence ID" value="KRG28369.1"/>
    <property type="molecule type" value="Genomic_DNA"/>
</dbReference>
<dbReference type="InterPro" id="IPR036249">
    <property type="entry name" value="Thioredoxin-like_sf"/>
</dbReference>
<name>A0A0Q9ZHN6_9FLAO</name>
<comment type="function">
    <text evidence="1">Thiol-specific peroxidase that catalyzes the reduction of hydrogen peroxide and organic hydroperoxides to water and alcohols, respectively. Plays a role in cell protection against oxidative stress by detoxifying peroxides and as sensor of hydrogen peroxide-mediated signaling events.</text>
</comment>
<dbReference type="InterPro" id="IPR024706">
    <property type="entry name" value="Peroxiredoxin_AhpC-typ"/>
</dbReference>
<dbReference type="STRING" id="270918.APR42_06165"/>
<dbReference type="Pfam" id="PF00578">
    <property type="entry name" value="AhpC-TSA"/>
    <property type="match status" value="1"/>
</dbReference>
<proteinExistence type="inferred from homology"/>
<evidence type="ECO:0000256" key="5">
    <source>
        <dbReference type="ARBA" id="ARBA00022862"/>
    </source>
</evidence>
<comment type="subunit">
    <text evidence="2">Monomer.</text>
</comment>
<comment type="similarity">
    <text evidence="12">Belongs to the peroxiredoxin family. BCP/PrxQ subfamily.</text>
</comment>
<dbReference type="Proteomes" id="UP000051643">
    <property type="component" value="Unassembled WGS sequence"/>
</dbReference>
<comment type="subcellular location">
    <subcellularLocation>
        <location evidence="15">Thylakoid</location>
    </subcellularLocation>
</comment>
<dbReference type="InterPro" id="IPR000866">
    <property type="entry name" value="AhpC/TSA"/>
</dbReference>
<evidence type="ECO:0000256" key="3">
    <source>
        <dbReference type="ARBA" id="ARBA00013017"/>
    </source>
</evidence>
<feature type="domain" description="Thioredoxin" evidence="17">
    <location>
        <begin position="3"/>
        <end position="151"/>
    </location>
</feature>
<protein>
    <recommendedName>
        <fullName evidence="3">thioredoxin-dependent peroxiredoxin</fullName>
        <ecNumber evidence="3">1.11.1.24</ecNumber>
    </recommendedName>
    <alternativeName>
        <fullName evidence="11">Thioredoxin peroxidase</fullName>
    </alternativeName>
    <alternativeName>
        <fullName evidence="13">Thioredoxin-dependent peroxiredoxin Bcp</fullName>
    </alternativeName>
</protein>
<dbReference type="AlphaFoldDB" id="A0A0Q9ZHN6"/>
<keyword evidence="8" id="KW-0793">Thylakoid</keyword>
<evidence type="ECO:0000256" key="16">
    <source>
        <dbReference type="PIRSR" id="PIRSR000239-1"/>
    </source>
</evidence>
<evidence type="ECO:0000256" key="15">
    <source>
        <dbReference type="ARBA" id="ARBA00060385"/>
    </source>
</evidence>
<dbReference type="RefSeq" id="WP_057482040.1">
    <property type="nucleotide sequence ID" value="NZ_BMWR01000001.1"/>
</dbReference>
<dbReference type="EC" id="1.11.1.24" evidence="3"/>
<reference evidence="18" key="1">
    <citation type="submission" date="2015-10" db="EMBL/GenBank/DDBJ databases">
        <title>Draft genome sequence of Salegentibacter mishustinae KCTC 12263.</title>
        <authorList>
            <person name="Lin W."/>
            <person name="Zheng Q."/>
        </authorList>
    </citation>
    <scope>NUCLEOTIDE SEQUENCE [LARGE SCALE GENOMIC DNA]</scope>
    <source>
        <strain evidence="18">KCTC 12263</strain>
    </source>
</reference>
<evidence type="ECO:0000256" key="9">
    <source>
        <dbReference type="ARBA" id="ARBA00023157"/>
    </source>
</evidence>
<evidence type="ECO:0000256" key="4">
    <source>
        <dbReference type="ARBA" id="ARBA00022559"/>
    </source>
</evidence>
<dbReference type="PANTHER" id="PTHR42801:SF4">
    <property type="entry name" value="AHPC_TSA FAMILY PROTEIN"/>
    <property type="match status" value="1"/>
</dbReference>
<keyword evidence="7" id="KW-0560">Oxidoreductase</keyword>
<keyword evidence="5" id="KW-0049">Antioxidant</keyword>
<evidence type="ECO:0000256" key="12">
    <source>
        <dbReference type="ARBA" id="ARBA00038489"/>
    </source>
</evidence>
<dbReference type="Gene3D" id="3.40.30.10">
    <property type="entry name" value="Glutaredoxin"/>
    <property type="match status" value="1"/>
</dbReference>
<dbReference type="InterPro" id="IPR013766">
    <property type="entry name" value="Thioredoxin_domain"/>
</dbReference>
<dbReference type="GO" id="GO:0045454">
    <property type="term" value="P:cell redox homeostasis"/>
    <property type="evidence" value="ECO:0007669"/>
    <property type="project" value="TreeGrafter"/>
</dbReference>
<dbReference type="PIRSF" id="PIRSF000239">
    <property type="entry name" value="AHPC"/>
    <property type="match status" value="1"/>
</dbReference>
<dbReference type="SUPFAM" id="SSF52833">
    <property type="entry name" value="Thioredoxin-like"/>
    <property type="match status" value="1"/>
</dbReference>
<evidence type="ECO:0000256" key="11">
    <source>
        <dbReference type="ARBA" id="ARBA00032824"/>
    </source>
</evidence>
<dbReference type="OrthoDB" id="9812811at2"/>
<keyword evidence="4" id="KW-0575">Peroxidase</keyword>
<evidence type="ECO:0000256" key="13">
    <source>
        <dbReference type="ARBA" id="ARBA00042639"/>
    </source>
</evidence>
<evidence type="ECO:0000313" key="19">
    <source>
        <dbReference type="Proteomes" id="UP000051643"/>
    </source>
</evidence>
<dbReference type="InterPro" id="IPR050924">
    <property type="entry name" value="Peroxiredoxin_BCP/PrxQ"/>
</dbReference>
<comment type="caution">
    <text evidence="18">The sequence shown here is derived from an EMBL/GenBank/DDBJ whole genome shotgun (WGS) entry which is preliminary data.</text>
</comment>
<comment type="catalytic activity">
    <reaction evidence="14">
        <text>a hydroperoxide + [thioredoxin]-dithiol = an alcohol + [thioredoxin]-disulfide + H2O</text>
        <dbReference type="Rhea" id="RHEA:62620"/>
        <dbReference type="Rhea" id="RHEA-COMP:10698"/>
        <dbReference type="Rhea" id="RHEA-COMP:10700"/>
        <dbReference type="ChEBI" id="CHEBI:15377"/>
        <dbReference type="ChEBI" id="CHEBI:29950"/>
        <dbReference type="ChEBI" id="CHEBI:30879"/>
        <dbReference type="ChEBI" id="CHEBI:35924"/>
        <dbReference type="ChEBI" id="CHEBI:50058"/>
        <dbReference type="EC" id="1.11.1.24"/>
    </reaction>
</comment>
<dbReference type="GO" id="GO:0005737">
    <property type="term" value="C:cytoplasm"/>
    <property type="evidence" value="ECO:0007669"/>
    <property type="project" value="TreeGrafter"/>
</dbReference>
<evidence type="ECO:0000313" key="18">
    <source>
        <dbReference type="EMBL" id="KRG28369.1"/>
    </source>
</evidence>
<dbReference type="FunFam" id="3.40.30.10:FF:000122">
    <property type="entry name" value="Peroxiredoxin Q chloroplastic"/>
    <property type="match status" value="1"/>
</dbReference>
<evidence type="ECO:0000256" key="2">
    <source>
        <dbReference type="ARBA" id="ARBA00011245"/>
    </source>
</evidence>
<keyword evidence="10" id="KW-0676">Redox-active center</keyword>